<dbReference type="NCBIfam" id="TIGR00061">
    <property type="entry name" value="L21"/>
    <property type="match status" value="1"/>
</dbReference>
<dbReference type="InterPro" id="IPR028909">
    <property type="entry name" value="bL21-like"/>
</dbReference>
<organism evidence="6 7">
    <name type="scientific">Babesia ovata</name>
    <dbReference type="NCBI Taxonomy" id="189622"/>
    <lineage>
        <taxon>Eukaryota</taxon>
        <taxon>Sar</taxon>
        <taxon>Alveolata</taxon>
        <taxon>Apicomplexa</taxon>
        <taxon>Aconoidasida</taxon>
        <taxon>Piroplasmida</taxon>
        <taxon>Babesiidae</taxon>
        <taxon>Babesia</taxon>
    </lineage>
</organism>
<evidence type="ECO:0000256" key="4">
    <source>
        <dbReference type="ARBA" id="ARBA00044129"/>
    </source>
</evidence>
<name>A0A2H6K6G8_9APIC</name>
<dbReference type="GO" id="GO:0003735">
    <property type="term" value="F:structural constituent of ribosome"/>
    <property type="evidence" value="ECO:0007669"/>
    <property type="project" value="InterPro"/>
</dbReference>
<dbReference type="GeneID" id="39872355"/>
<dbReference type="Proteomes" id="UP000236319">
    <property type="component" value="Unassembled WGS sequence"/>
</dbReference>
<comment type="caution">
    <text evidence="6">The sequence shown here is derived from an EMBL/GenBank/DDBJ whole genome shotgun (WGS) entry which is preliminary data.</text>
</comment>
<feature type="region of interest" description="Disordered" evidence="5">
    <location>
        <begin position="77"/>
        <end position="107"/>
    </location>
</feature>
<evidence type="ECO:0000256" key="2">
    <source>
        <dbReference type="ARBA" id="ARBA00022980"/>
    </source>
</evidence>
<dbReference type="SUPFAM" id="SSF141091">
    <property type="entry name" value="L21p-like"/>
    <property type="match status" value="1"/>
</dbReference>
<dbReference type="InterPro" id="IPR036164">
    <property type="entry name" value="bL21-like_sf"/>
</dbReference>
<dbReference type="PANTHER" id="PTHR21349">
    <property type="entry name" value="50S RIBOSOMAL PROTEIN L21"/>
    <property type="match status" value="1"/>
</dbReference>
<evidence type="ECO:0000256" key="5">
    <source>
        <dbReference type="SAM" id="MobiDB-lite"/>
    </source>
</evidence>
<evidence type="ECO:0000256" key="1">
    <source>
        <dbReference type="ARBA" id="ARBA00008563"/>
    </source>
</evidence>
<evidence type="ECO:0000313" key="6">
    <source>
        <dbReference type="EMBL" id="GBE58585.1"/>
    </source>
</evidence>
<dbReference type="PANTHER" id="PTHR21349:SF0">
    <property type="entry name" value="LARGE RIBOSOMAL SUBUNIT PROTEIN BL21M"/>
    <property type="match status" value="1"/>
</dbReference>
<keyword evidence="2 6" id="KW-0689">Ribosomal protein</keyword>
<evidence type="ECO:0000313" key="7">
    <source>
        <dbReference type="Proteomes" id="UP000236319"/>
    </source>
</evidence>
<dbReference type="GO" id="GO:0005762">
    <property type="term" value="C:mitochondrial large ribosomal subunit"/>
    <property type="evidence" value="ECO:0007669"/>
    <property type="project" value="TreeGrafter"/>
</dbReference>
<sequence length="329" mass="38278">MGKHRRRKVNPPRVPIHPTLDQDKDMNRFETYRDLKLRWKRTTKSRKNRVRLARKWRQPRYVNPANPPTCTFVLHERLPQTRSNRGYGSRVRQDEGAGSSATQKPYEPGEIVLDTSHNFSVYPPPEVAQKIREGSEELFCVFKSSAMHQHKVTKGDLVQIERLRRRSAGEKVTFGTVLLVASRDWTIIGKPTVPYAKVEATIEQQTLCGEQISFRYRKSRRISRFLRVRHWVTVLRIDDIVVDPEMRIDTTPVKPLRLLDLWANRWLYEDEMGGVKYSGDRTVAEGMSPWSTLEMPSAIYDGTEPRAGSYNRLGLTEAYRYHPDPYAPN</sequence>
<evidence type="ECO:0000256" key="3">
    <source>
        <dbReference type="ARBA" id="ARBA00023274"/>
    </source>
</evidence>
<comment type="similarity">
    <text evidence="1">Belongs to the bacterial ribosomal protein bL21 family.</text>
</comment>
<protein>
    <recommendedName>
        <fullName evidence="4">Large ribosomal subunit protein bL21m</fullName>
    </recommendedName>
</protein>
<keyword evidence="3" id="KW-0687">Ribonucleoprotein</keyword>
<dbReference type="Pfam" id="PF00829">
    <property type="entry name" value="Ribosomal_L21p"/>
    <property type="match status" value="1"/>
</dbReference>
<gene>
    <name evidence="6" type="ORF">BOVATA_000780</name>
</gene>
<reference evidence="6 7" key="1">
    <citation type="journal article" date="2017" name="BMC Genomics">
        <title>Whole-genome assembly of Babesia ovata and comparative genomics between closely related pathogens.</title>
        <authorList>
            <person name="Yamagishi J."/>
            <person name="Asada M."/>
            <person name="Hakimi H."/>
            <person name="Tanaka T.Q."/>
            <person name="Sugimoto C."/>
            <person name="Kawazu S."/>
        </authorList>
    </citation>
    <scope>NUCLEOTIDE SEQUENCE [LARGE SCALE GENOMIC DNA]</scope>
    <source>
        <strain evidence="6 7">Miyake</strain>
    </source>
</reference>
<feature type="compositionally biased region" description="Basic residues" evidence="5">
    <location>
        <begin position="1"/>
        <end position="10"/>
    </location>
</feature>
<dbReference type="GO" id="GO:0003723">
    <property type="term" value="F:RNA binding"/>
    <property type="evidence" value="ECO:0007669"/>
    <property type="project" value="InterPro"/>
</dbReference>
<accession>A0A2H6K6G8</accession>
<dbReference type="GO" id="GO:0006412">
    <property type="term" value="P:translation"/>
    <property type="evidence" value="ECO:0007669"/>
    <property type="project" value="InterPro"/>
</dbReference>
<dbReference type="EMBL" id="BDSA01000001">
    <property type="protein sequence ID" value="GBE58585.1"/>
    <property type="molecule type" value="Genomic_DNA"/>
</dbReference>
<dbReference type="VEuPathDB" id="PiroplasmaDB:BOVATA_000780"/>
<dbReference type="RefSeq" id="XP_028864828.1">
    <property type="nucleotide sequence ID" value="XM_029008995.1"/>
</dbReference>
<dbReference type="InterPro" id="IPR001787">
    <property type="entry name" value="Ribosomal_bL21"/>
</dbReference>
<dbReference type="OrthoDB" id="5994at2759"/>
<proteinExistence type="inferred from homology"/>
<feature type="region of interest" description="Disordered" evidence="5">
    <location>
        <begin position="1"/>
        <end position="22"/>
    </location>
</feature>
<keyword evidence="7" id="KW-1185">Reference proteome</keyword>
<dbReference type="AlphaFoldDB" id="A0A2H6K6G8"/>